<sequence length="234" mass="26350">MILKELALSLDKIFNRSLALSWDKVGLQIGNLESDINKILITLDITGEVVDEAVNLNSNLILAHHPLIFNSLDTILSSKAGEKEILTLIENRIAVYCAHTNYDLMTGGLNDFVASTLDLTGTEIIEEQYEQWYKFVVFVPLEAEEKIRKVICQHGGGKWQNYTCCTFNIEGKGTFIPQKGSKPYIGEVGCVNYVDEVRIECIVNERNLSSLIDATIKAHPYEEVAYDVYKIENK</sequence>
<dbReference type="InterPro" id="IPR036069">
    <property type="entry name" value="DUF34/NIF3_sf"/>
</dbReference>
<protein>
    <recommendedName>
        <fullName evidence="4">GTP cyclohydrolase 1 type 2 homolog</fullName>
    </recommendedName>
</protein>
<dbReference type="Gene3D" id="3.40.1390.30">
    <property type="entry name" value="NIF3 (NGG1p interacting factor 3)-like"/>
    <property type="match status" value="1"/>
</dbReference>
<evidence type="ECO:0000313" key="3">
    <source>
        <dbReference type="EMBL" id="GAH27454.1"/>
    </source>
</evidence>
<comment type="similarity">
    <text evidence="1">Belongs to the GTP cyclohydrolase I type 2/NIF3 family.</text>
</comment>
<dbReference type="PANTHER" id="PTHR13799">
    <property type="entry name" value="NGG1 INTERACTING FACTOR 3"/>
    <property type="match status" value="1"/>
</dbReference>
<accession>X1FDK2</accession>
<dbReference type="PANTHER" id="PTHR13799:SF14">
    <property type="entry name" value="GTP CYCLOHYDROLASE 1 TYPE 2 HOMOLOG"/>
    <property type="match status" value="1"/>
</dbReference>
<keyword evidence="2" id="KW-0479">Metal-binding</keyword>
<dbReference type="GO" id="GO:0005737">
    <property type="term" value="C:cytoplasm"/>
    <property type="evidence" value="ECO:0007669"/>
    <property type="project" value="TreeGrafter"/>
</dbReference>
<dbReference type="Gene3D" id="3.30.70.120">
    <property type="match status" value="1"/>
</dbReference>
<reference evidence="3" key="1">
    <citation type="journal article" date="2014" name="Front. Microbiol.">
        <title>High frequency of phylogenetically diverse reductive dehalogenase-homologous genes in deep subseafloor sedimentary metagenomes.</title>
        <authorList>
            <person name="Kawai M."/>
            <person name="Futagami T."/>
            <person name="Toyoda A."/>
            <person name="Takaki Y."/>
            <person name="Nishi S."/>
            <person name="Hori S."/>
            <person name="Arai W."/>
            <person name="Tsubouchi T."/>
            <person name="Morono Y."/>
            <person name="Uchiyama I."/>
            <person name="Ito T."/>
            <person name="Fujiyama A."/>
            <person name="Inagaki F."/>
            <person name="Takami H."/>
        </authorList>
    </citation>
    <scope>NUCLEOTIDE SEQUENCE</scope>
    <source>
        <strain evidence="3">Expedition CK06-06</strain>
    </source>
</reference>
<gene>
    <name evidence="3" type="ORF">S03H2_09948</name>
</gene>
<comment type="caution">
    <text evidence="3">The sequence shown here is derived from an EMBL/GenBank/DDBJ whole genome shotgun (WGS) entry which is preliminary data.</text>
</comment>
<evidence type="ECO:0000256" key="2">
    <source>
        <dbReference type="ARBA" id="ARBA00022723"/>
    </source>
</evidence>
<dbReference type="InterPro" id="IPR015867">
    <property type="entry name" value="N-reg_PII/ATP_PRibTrfase_C"/>
</dbReference>
<dbReference type="FunFam" id="3.40.1390.30:FF:000001">
    <property type="entry name" value="GTP cyclohydrolase 1 type 2"/>
    <property type="match status" value="1"/>
</dbReference>
<dbReference type="InterPro" id="IPR002678">
    <property type="entry name" value="DUF34/NIF3"/>
</dbReference>
<dbReference type="EMBL" id="BARU01005151">
    <property type="protein sequence ID" value="GAH27454.1"/>
    <property type="molecule type" value="Genomic_DNA"/>
</dbReference>
<feature type="non-terminal residue" evidence="3">
    <location>
        <position position="234"/>
    </location>
</feature>
<proteinExistence type="inferred from homology"/>
<dbReference type="AlphaFoldDB" id="X1FDK2"/>
<dbReference type="Pfam" id="PF01784">
    <property type="entry name" value="DUF34_NIF3"/>
    <property type="match status" value="1"/>
</dbReference>
<evidence type="ECO:0008006" key="4">
    <source>
        <dbReference type="Google" id="ProtNLM"/>
    </source>
</evidence>
<dbReference type="GO" id="GO:0046872">
    <property type="term" value="F:metal ion binding"/>
    <property type="evidence" value="ECO:0007669"/>
    <property type="project" value="UniProtKB-KW"/>
</dbReference>
<name>X1FDK2_9ZZZZ</name>
<dbReference type="SUPFAM" id="SSF102705">
    <property type="entry name" value="NIF3 (NGG1p interacting factor 3)-like"/>
    <property type="match status" value="1"/>
</dbReference>
<organism evidence="3">
    <name type="scientific">marine sediment metagenome</name>
    <dbReference type="NCBI Taxonomy" id="412755"/>
    <lineage>
        <taxon>unclassified sequences</taxon>
        <taxon>metagenomes</taxon>
        <taxon>ecological metagenomes</taxon>
    </lineage>
</organism>
<evidence type="ECO:0000256" key="1">
    <source>
        <dbReference type="ARBA" id="ARBA00006964"/>
    </source>
</evidence>